<feature type="non-terminal residue" evidence="1">
    <location>
        <position position="124"/>
    </location>
</feature>
<gene>
    <name evidence="1" type="ORF">METZ01_LOCUS406948</name>
</gene>
<protein>
    <submittedName>
        <fullName evidence="1">Uncharacterized protein</fullName>
    </submittedName>
</protein>
<organism evidence="1">
    <name type="scientific">marine metagenome</name>
    <dbReference type="NCBI Taxonomy" id="408172"/>
    <lineage>
        <taxon>unclassified sequences</taxon>
        <taxon>metagenomes</taxon>
        <taxon>ecological metagenomes</taxon>
    </lineage>
</organism>
<evidence type="ECO:0000313" key="1">
    <source>
        <dbReference type="EMBL" id="SVD54094.1"/>
    </source>
</evidence>
<accession>A0A382W5Z7</accession>
<reference evidence="1" key="1">
    <citation type="submission" date="2018-05" db="EMBL/GenBank/DDBJ databases">
        <authorList>
            <person name="Lanie J.A."/>
            <person name="Ng W.-L."/>
            <person name="Kazmierczak K.M."/>
            <person name="Andrzejewski T.M."/>
            <person name="Davidsen T.M."/>
            <person name="Wayne K.J."/>
            <person name="Tettelin H."/>
            <person name="Glass J.I."/>
            <person name="Rusch D."/>
            <person name="Podicherti R."/>
            <person name="Tsui H.-C.T."/>
            <person name="Winkler M.E."/>
        </authorList>
    </citation>
    <scope>NUCLEOTIDE SEQUENCE</scope>
</reference>
<dbReference type="EMBL" id="UINC01157227">
    <property type="protein sequence ID" value="SVD54094.1"/>
    <property type="molecule type" value="Genomic_DNA"/>
</dbReference>
<name>A0A382W5Z7_9ZZZZ</name>
<dbReference type="AlphaFoldDB" id="A0A382W5Z7"/>
<proteinExistence type="predicted"/>
<sequence>MADTSLRARLRRLFSTNVVVRNIGGRQLKVVDTSKSQYLPQRGLIDRYQKMYTTGGGAGLSGYSDNQLVKSLRLGLFRDYESMDNDSIIGSALDIYADESTMKSEYGNVLEINTDNDQVFKILH</sequence>